<evidence type="ECO:0000256" key="2">
    <source>
        <dbReference type="ARBA" id="ARBA00022737"/>
    </source>
</evidence>
<dbReference type="Pfam" id="PF23598">
    <property type="entry name" value="LRR_14"/>
    <property type="match status" value="1"/>
</dbReference>
<dbReference type="GO" id="GO:0006915">
    <property type="term" value="P:apoptotic process"/>
    <property type="evidence" value="ECO:0007669"/>
    <property type="project" value="InterPro"/>
</dbReference>
<dbReference type="Gene3D" id="1.10.533.10">
    <property type="entry name" value="Death Domain, Fas"/>
    <property type="match status" value="1"/>
</dbReference>
<dbReference type="Gene3D" id="2.60.220.30">
    <property type="match status" value="2"/>
</dbReference>
<keyword evidence="8" id="KW-1185">Reference proteome</keyword>
<name>A0A6G1PEL8_CHAAH</name>
<dbReference type="EMBL" id="CM015715">
    <property type="protein sequence ID" value="KAF3688750.1"/>
    <property type="molecule type" value="Genomic_DNA"/>
</dbReference>
<reference evidence="7 8" key="1">
    <citation type="submission" date="2019-02" db="EMBL/GenBank/DDBJ databases">
        <title>Opniocepnalus argus genome.</title>
        <authorList>
            <person name="Zhou C."/>
            <person name="Xiao S."/>
        </authorList>
    </citation>
    <scope>NUCLEOTIDE SEQUENCE [LARGE SCALE GENOMIC DNA]</scope>
    <source>
        <strain evidence="7">OARG1902GOOAL</strain>
        <tissue evidence="7">Muscle</tissue>
    </source>
</reference>
<evidence type="ECO:0000313" key="8">
    <source>
        <dbReference type="Proteomes" id="UP000503349"/>
    </source>
</evidence>
<dbReference type="OrthoDB" id="676979at2759"/>
<dbReference type="Pfam" id="PF10461">
    <property type="entry name" value="Peptidase_S68"/>
    <property type="match status" value="1"/>
</dbReference>
<organism evidence="7 8">
    <name type="scientific">Channa argus</name>
    <name type="common">Northern snakehead</name>
    <name type="synonym">Ophicephalus argus</name>
    <dbReference type="NCBI Taxonomy" id="215402"/>
    <lineage>
        <taxon>Eukaryota</taxon>
        <taxon>Metazoa</taxon>
        <taxon>Chordata</taxon>
        <taxon>Craniata</taxon>
        <taxon>Vertebrata</taxon>
        <taxon>Euteleostomi</taxon>
        <taxon>Actinopterygii</taxon>
        <taxon>Neopterygii</taxon>
        <taxon>Teleostei</taxon>
        <taxon>Neoteleostei</taxon>
        <taxon>Acanthomorphata</taxon>
        <taxon>Anabantaria</taxon>
        <taxon>Anabantiformes</taxon>
        <taxon>Channoidei</taxon>
        <taxon>Channidae</taxon>
        <taxon>Channa</taxon>
    </lineage>
</organism>
<dbReference type="AlphaFoldDB" id="A0A6G1PEL8"/>
<dbReference type="InterPro" id="IPR000906">
    <property type="entry name" value="ZU5_dom"/>
</dbReference>
<evidence type="ECO:0000256" key="4">
    <source>
        <dbReference type="SAM" id="MobiDB-lite"/>
    </source>
</evidence>
<feature type="domain" description="Death" evidence="5">
    <location>
        <begin position="890"/>
        <end position="976"/>
    </location>
</feature>
<feature type="region of interest" description="Disordered" evidence="4">
    <location>
        <begin position="83"/>
        <end position="105"/>
    </location>
</feature>
<reference evidence="8" key="2">
    <citation type="submission" date="2019-02" db="EMBL/GenBank/DDBJ databases">
        <title>Opniocepnalus argus Var Kimnra genome.</title>
        <authorList>
            <person name="Zhou C."/>
            <person name="Xiao S."/>
        </authorList>
    </citation>
    <scope>NUCLEOTIDE SEQUENCE [LARGE SCALE GENOMIC DNA]</scope>
</reference>
<dbReference type="InterPro" id="IPR003591">
    <property type="entry name" value="Leu-rich_rpt_typical-subtyp"/>
</dbReference>
<dbReference type="InterPro" id="IPR055414">
    <property type="entry name" value="LRR_R13L4/SHOC2-like"/>
</dbReference>
<dbReference type="FunFam" id="3.80.10.10:FF:001086">
    <property type="entry name" value="P53-induced death domain protein 1"/>
    <property type="match status" value="1"/>
</dbReference>
<dbReference type="InterPro" id="IPR050216">
    <property type="entry name" value="LRR_domain-containing"/>
</dbReference>
<dbReference type="SUPFAM" id="SSF47986">
    <property type="entry name" value="DEATH domain"/>
    <property type="match status" value="1"/>
</dbReference>
<feature type="compositionally biased region" description="Acidic residues" evidence="4">
    <location>
        <begin position="11"/>
        <end position="27"/>
    </location>
</feature>
<dbReference type="FunFam" id="1.10.533.10:FF:000088">
    <property type="entry name" value="P53-induced death domain protein 1"/>
    <property type="match status" value="1"/>
</dbReference>
<dbReference type="GO" id="GO:0005737">
    <property type="term" value="C:cytoplasm"/>
    <property type="evidence" value="ECO:0007669"/>
    <property type="project" value="TreeGrafter"/>
</dbReference>
<dbReference type="Pfam" id="PF00531">
    <property type="entry name" value="Death"/>
    <property type="match status" value="1"/>
</dbReference>
<evidence type="ECO:0000259" key="5">
    <source>
        <dbReference type="PROSITE" id="PS50017"/>
    </source>
</evidence>
<dbReference type="InterPro" id="IPR032675">
    <property type="entry name" value="LRR_dom_sf"/>
</dbReference>
<dbReference type="Pfam" id="PF00560">
    <property type="entry name" value="LRR_1"/>
    <property type="match status" value="1"/>
</dbReference>
<dbReference type="PANTHER" id="PTHR48051">
    <property type="match status" value="1"/>
</dbReference>
<dbReference type="Pfam" id="PF00791">
    <property type="entry name" value="ZU5"/>
    <property type="match status" value="1"/>
</dbReference>
<keyword evidence="2" id="KW-0677">Repeat</keyword>
<feature type="domain" description="ZU5" evidence="6">
    <location>
        <begin position="561"/>
        <end position="693"/>
    </location>
</feature>
<gene>
    <name evidence="7" type="ORF">EXN66_Car004422</name>
</gene>
<dbReference type="GO" id="GO:0007165">
    <property type="term" value="P:signal transduction"/>
    <property type="evidence" value="ECO:0007669"/>
    <property type="project" value="InterPro"/>
</dbReference>
<dbReference type="PROSITE" id="PS50017">
    <property type="entry name" value="DEATH_DOMAIN"/>
    <property type="match status" value="1"/>
</dbReference>
<dbReference type="InterPro" id="IPR000488">
    <property type="entry name" value="Death_dom"/>
</dbReference>
<proteinExistence type="predicted"/>
<dbReference type="Proteomes" id="UP000503349">
    <property type="component" value="Chromosome 4"/>
</dbReference>
<sequence>MERSSEQGASPDEEDIDQEATEDEEVEVTPACNPSLRTISWRAQNPSMNISAPTLSGSLLHQDHRKLERKSDLPTPSCVMFESQAEGLERERDSPSVSPSSLMDTCGPSISSLSSSTLFSNHHHINFSSSSSSSLSPALCLTPPLPPSVELSAVLTDTKLTLDVYHGGAAALPLLWGTIPGKLVGLQYLRLGSEDKQALDAALDLLPYLTELCSLAIRGHCFYDSQGDPLPGLLTTLPASVSFLSHLVHLDLSFNQLSCVPPCLLSLSVLSSLLLCHNRLSALPPDLSQLSSLTYMSLLGNKLVSLPPSVGQLKALQTLDVSHNLLQHLPDEIGSLEKLIKLELSHNKLKHLPESMGSLFSLRELVIYSNDLRLIPLCLNQLPLLKIDVRDNPLGQPPTPPPLPPIPDQVETKVPELHLGFNQHSFCVSSAGCHVFLPGGAELLFPPGCLLTTRRLEWVEKRPQKKWVWLEEHDILLSRPLELRPHGITFLKPVEVCVPYHRTKTRDVVIRRFDGHSWSTLPTNLRRGSESHSCHPGGRPARLACCSVSQFSWFMAVSHPVKDSCFVTSAGALLVSSSDSSIKLHFPPDSTVQTRTITLQVLQVSVSEVQALCGDPQATVSPLLCLSQTPNINFLQPVKIQIPLPSGVTGHTVDMSSLHLLHGDPTAQTWTDITSQVSLYVTHLYAIFYITHFSWYWLWYTTQRCVSGVVRKVYQRLKQFKVQFLVLQRKTDPSQVLLQCVPANKVEGRVQSLSEQYDGPQPSDLCDLLEGEQFFAGFERGLDISTDRPDCVGGRLCFVFYSSLKNLKEVYICPAQGQKSPVRGQVSFYRGEVPSNLPEEVARKRKGHDCQWLATLPLRLPALNSDNSYIMEEMQYPPLNLGDPESGYLTEANLLSISLQIGRDWRAIGINLGLSYQELDRIQYKYKDNLGALVLDMLFLWARGQKNTGPGAVSRLVDAMIESGRRDLAEEIQDIVSIGRRKYSESLRRVGLEAESSSLGDEPTLCPDG</sequence>
<accession>A0A6G1PEL8</accession>
<dbReference type="PROSITE" id="PS51145">
    <property type="entry name" value="ZU5"/>
    <property type="match status" value="1"/>
</dbReference>
<dbReference type="SMART" id="SM00369">
    <property type="entry name" value="LRR_TYP"/>
    <property type="match status" value="5"/>
</dbReference>
<dbReference type="Gene3D" id="3.80.10.10">
    <property type="entry name" value="Ribonuclease Inhibitor"/>
    <property type="match status" value="1"/>
</dbReference>
<feature type="site" description="Cleavage; by autolysis" evidence="3">
    <location>
        <begin position="693"/>
        <end position="694"/>
    </location>
</feature>
<protein>
    <submittedName>
        <fullName evidence="7">p53-induced death domain-containing protein 1</fullName>
    </submittedName>
</protein>
<dbReference type="GO" id="GO:0006974">
    <property type="term" value="P:DNA damage response"/>
    <property type="evidence" value="ECO:0007669"/>
    <property type="project" value="InterPro"/>
</dbReference>
<dbReference type="FunFam" id="2.60.220.30:FF:000011">
    <property type="entry name" value="P53-induced death domain protein 1"/>
    <property type="match status" value="1"/>
</dbReference>
<feature type="site" description="Cleavage; by autolysis" evidence="3">
    <location>
        <begin position="551"/>
        <end position="552"/>
    </location>
</feature>
<evidence type="ECO:0000313" key="7">
    <source>
        <dbReference type="EMBL" id="KAF3688750.1"/>
    </source>
</evidence>
<evidence type="ECO:0000256" key="3">
    <source>
        <dbReference type="PIRSR" id="PIRSR619502-2"/>
    </source>
</evidence>
<dbReference type="InterPro" id="IPR001611">
    <property type="entry name" value="Leu-rich_rpt"/>
</dbReference>
<evidence type="ECO:0000256" key="1">
    <source>
        <dbReference type="ARBA" id="ARBA00022614"/>
    </source>
</evidence>
<keyword evidence="1" id="KW-0433">Leucine-rich repeat</keyword>
<dbReference type="InterPro" id="IPR019502">
    <property type="entry name" value="Peptidase_S68_pidd"/>
</dbReference>
<evidence type="ECO:0000259" key="6">
    <source>
        <dbReference type="PROSITE" id="PS51145"/>
    </source>
</evidence>
<dbReference type="PROSITE" id="PS51450">
    <property type="entry name" value="LRR"/>
    <property type="match status" value="3"/>
</dbReference>
<dbReference type="SMART" id="SM00364">
    <property type="entry name" value="LRR_BAC"/>
    <property type="match status" value="4"/>
</dbReference>
<dbReference type="SUPFAM" id="SSF52047">
    <property type="entry name" value="RNI-like"/>
    <property type="match status" value="1"/>
</dbReference>
<dbReference type="PANTHER" id="PTHR48051:SF1">
    <property type="entry name" value="RAS SUPPRESSOR PROTEIN 1"/>
    <property type="match status" value="1"/>
</dbReference>
<dbReference type="InterPro" id="IPR011029">
    <property type="entry name" value="DEATH-like_dom_sf"/>
</dbReference>
<feature type="region of interest" description="Disordered" evidence="4">
    <location>
        <begin position="1"/>
        <end position="38"/>
    </location>
</feature>